<dbReference type="InterPro" id="IPR039959">
    <property type="entry name" value="Fimbrin/Plastin"/>
</dbReference>
<dbReference type="GO" id="GO:0051015">
    <property type="term" value="F:actin filament binding"/>
    <property type="evidence" value="ECO:0007669"/>
    <property type="project" value="InterPro"/>
</dbReference>
<dbReference type="InterPro" id="IPR036872">
    <property type="entry name" value="CH_dom_sf"/>
</dbReference>
<evidence type="ECO:0000256" key="3">
    <source>
        <dbReference type="ARBA" id="ARBA00023203"/>
    </source>
</evidence>
<dbReference type="EMBL" id="CM000780">
    <property type="protein sequence ID" value="AQK54986.1"/>
    <property type="molecule type" value="Genomic_DNA"/>
</dbReference>
<keyword evidence="3" id="KW-0009">Actin-binding</keyword>
<sequence length="268" mass="29803">MSGFVGVVVSDPSLQGQFTQVELRSLKAKFVSLKRDSGHVTTKNLPVMMKKLRGLNEVVSVEEIAAFLSESYPDSDQEIEFESFLREYLNLQARVSAKEGGAGGGRGGKSSFLKSSTTTLLHNLNQAEKSSYVAHINTYLREDPFLKKYLPMDPSGNQLFDLIRDGVLLWLDASLFLVIGSRVHFFLVKQKKNLRLDVSDGCTFMAYFLSKLINVAVPGTIDERAINKKRVLNPWERNENHTLCLNSAKAIGCTVVNIGTQDLVEGRV</sequence>
<dbReference type="SUPFAM" id="SSF47473">
    <property type="entry name" value="EF-hand"/>
    <property type="match status" value="1"/>
</dbReference>
<gene>
    <name evidence="4" type="ORF">ZEAMMB73_Zm00001d051688</name>
</gene>
<evidence type="ECO:0000313" key="4">
    <source>
        <dbReference type="EMBL" id="AQK54986.1"/>
    </source>
</evidence>
<dbReference type="PANTHER" id="PTHR19961">
    <property type="entry name" value="FIMBRIN/PLASTIN"/>
    <property type="match status" value="1"/>
</dbReference>
<accession>A0A1D6Q9E1</accession>
<evidence type="ECO:0000256" key="1">
    <source>
        <dbReference type="ARBA" id="ARBA00011385"/>
    </source>
</evidence>
<reference evidence="4" key="1">
    <citation type="submission" date="2015-12" db="EMBL/GenBank/DDBJ databases">
        <title>Update maize B73 reference genome by single molecule sequencing technologies.</title>
        <authorList>
            <consortium name="Maize Genome Sequencing Project"/>
            <person name="Ware D."/>
        </authorList>
    </citation>
    <scope>NUCLEOTIDE SEQUENCE</scope>
    <source>
        <tissue evidence="4">Seedling</tissue>
    </source>
</reference>
<keyword evidence="2" id="KW-0677">Repeat</keyword>
<dbReference type="PROSITE" id="PS50021">
    <property type="entry name" value="CH"/>
    <property type="match status" value="1"/>
</dbReference>
<dbReference type="Gene3D" id="1.10.418.10">
    <property type="entry name" value="Calponin-like domain"/>
    <property type="match status" value="1"/>
</dbReference>
<evidence type="ECO:0000256" key="2">
    <source>
        <dbReference type="ARBA" id="ARBA00022737"/>
    </source>
</evidence>
<protein>
    <submittedName>
        <fullName evidence="4">Fimbrin homolog1</fullName>
    </submittedName>
</protein>
<comment type="subunit">
    <text evidence="1">Interacts with F-actin.</text>
</comment>
<dbReference type="SUPFAM" id="SSF47576">
    <property type="entry name" value="Calponin-homology domain, CH-domain"/>
    <property type="match status" value="2"/>
</dbReference>
<dbReference type="Pfam" id="PF00307">
    <property type="entry name" value="CH"/>
    <property type="match status" value="1"/>
</dbReference>
<dbReference type="PANTHER" id="PTHR19961:SF79">
    <property type="entry name" value="FIMBRIN-5"/>
    <property type="match status" value="1"/>
</dbReference>
<proteinExistence type="predicted"/>
<organism evidence="4">
    <name type="scientific">Zea mays</name>
    <name type="common">Maize</name>
    <dbReference type="NCBI Taxonomy" id="4577"/>
    <lineage>
        <taxon>Eukaryota</taxon>
        <taxon>Viridiplantae</taxon>
        <taxon>Streptophyta</taxon>
        <taxon>Embryophyta</taxon>
        <taxon>Tracheophyta</taxon>
        <taxon>Spermatophyta</taxon>
        <taxon>Magnoliopsida</taxon>
        <taxon>Liliopsida</taxon>
        <taxon>Poales</taxon>
        <taxon>Poaceae</taxon>
        <taxon>PACMAD clade</taxon>
        <taxon>Panicoideae</taxon>
        <taxon>Andropogonodae</taxon>
        <taxon>Andropogoneae</taxon>
        <taxon>Tripsacinae</taxon>
        <taxon>Zea</taxon>
    </lineage>
</organism>
<dbReference type="InterPro" id="IPR001715">
    <property type="entry name" value="CH_dom"/>
</dbReference>
<name>A0A1D6Q9E1_MAIZE</name>
<dbReference type="AlphaFoldDB" id="A0A1D6Q9E1"/>
<dbReference type="InterPro" id="IPR011992">
    <property type="entry name" value="EF-hand-dom_pair"/>
</dbReference>
<dbReference type="GO" id="GO:0051017">
    <property type="term" value="P:actin filament bundle assembly"/>
    <property type="evidence" value="ECO:0007669"/>
    <property type="project" value="InterPro"/>
</dbReference>
<dbReference type="Gene3D" id="1.10.238.10">
    <property type="entry name" value="EF-hand"/>
    <property type="match status" value="1"/>
</dbReference>